<evidence type="ECO:0000256" key="5">
    <source>
        <dbReference type="SAM" id="MobiDB-lite"/>
    </source>
</evidence>
<dbReference type="Pfam" id="PF01740">
    <property type="entry name" value="STAS"/>
    <property type="match status" value="1"/>
</dbReference>
<evidence type="ECO:0000256" key="6">
    <source>
        <dbReference type="SAM" id="Phobius"/>
    </source>
</evidence>
<evidence type="ECO:0000256" key="1">
    <source>
        <dbReference type="ARBA" id="ARBA00004141"/>
    </source>
</evidence>
<evidence type="ECO:0000313" key="8">
    <source>
        <dbReference type="EMBL" id="CAE0462642.1"/>
    </source>
</evidence>
<dbReference type="InterPro" id="IPR011547">
    <property type="entry name" value="SLC26A/SulP_dom"/>
</dbReference>
<dbReference type="InterPro" id="IPR036513">
    <property type="entry name" value="STAS_dom_sf"/>
</dbReference>
<dbReference type="InterPro" id="IPR001902">
    <property type="entry name" value="SLC26A/SulP_fam"/>
</dbReference>
<comment type="subcellular location">
    <subcellularLocation>
        <location evidence="1">Membrane</location>
        <topology evidence="1">Multi-pass membrane protein</topology>
    </subcellularLocation>
</comment>
<keyword evidence="4 6" id="KW-0472">Membrane</keyword>
<feature type="domain" description="STAS" evidence="7">
    <location>
        <begin position="611"/>
        <end position="764"/>
    </location>
</feature>
<feature type="transmembrane region" description="Helical" evidence="6">
    <location>
        <begin position="258"/>
        <end position="278"/>
    </location>
</feature>
<protein>
    <recommendedName>
        <fullName evidence="7">STAS domain-containing protein</fullName>
    </recommendedName>
</protein>
<feature type="transmembrane region" description="Helical" evidence="6">
    <location>
        <begin position="285"/>
        <end position="308"/>
    </location>
</feature>
<feature type="transmembrane region" description="Helical" evidence="6">
    <location>
        <begin position="370"/>
        <end position="390"/>
    </location>
</feature>
<organism evidence="8">
    <name type="scientific">Chaetoceros debilis</name>
    <dbReference type="NCBI Taxonomy" id="122233"/>
    <lineage>
        <taxon>Eukaryota</taxon>
        <taxon>Sar</taxon>
        <taxon>Stramenopiles</taxon>
        <taxon>Ochrophyta</taxon>
        <taxon>Bacillariophyta</taxon>
        <taxon>Coscinodiscophyceae</taxon>
        <taxon>Chaetocerotophycidae</taxon>
        <taxon>Chaetocerotales</taxon>
        <taxon>Chaetocerotaceae</taxon>
        <taxon>Chaetoceros</taxon>
    </lineage>
</organism>
<keyword evidence="3 6" id="KW-1133">Transmembrane helix</keyword>
<dbReference type="NCBIfam" id="TIGR00815">
    <property type="entry name" value="sulP"/>
    <property type="match status" value="1"/>
</dbReference>
<feature type="compositionally biased region" description="Basic and acidic residues" evidence="5">
    <location>
        <begin position="1"/>
        <end position="15"/>
    </location>
</feature>
<feature type="transmembrane region" description="Helical" evidence="6">
    <location>
        <begin position="561"/>
        <end position="587"/>
    </location>
</feature>
<dbReference type="Gene3D" id="3.30.750.24">
    <property type="entry name" value="STAS domain"/>
    <property type="match status" value="1"/>
</dbReference>
<dbReference type="GO" id="GO:0055085">
    <property type="term" value="P:transmembrane transport"/>
    <property type="evidence" value="ECO:0007669"/>
    <property type="project" value="InterPro"/>
</dbReference>
<feature type="region of interest" description="Disordered" evidence="5">
    <location>
        <begin position="61"/>
        <end position="80"/>
    </location>
</feature>
<feature type="transmembrane region" description="Helical" evidence="6">
    <location>
        <begin position="194"/>
        <end position="215"/>
    </location>
</feature>
<dbReference type="GO" id="GO:0016020">
    <property type="term" value="C:membrane"/>
    <property type="evidence" value="ECO:0007669"/>
    <property type="project" value="UniProtKB-SubCell"/>
</dbReference>
<dbReference type="EMBL" id="HBIO01009698">
    <property type="protein sequence ID" value="CAE0462642.1"/>
    <property type="molecule type" value="Transcribed_RNA"/>
</dbReference>
<keyword evidence="2 6" id="KW-0812">Transmembrane</keyword>
<dbReference type="PANTHER" id="PTHR11814">
    <property type="entry name" value="SULFATE TRANSPORTER"/>
    <property type="match status" value="1"/>
</dbReference>
<dbReference type="SUPFAM" id="SSF52091">
    <property type="entry name" value="SpoIIaa-like"/>
    <property type="match status" value="1"/>
</dbReference>
<evidence type="ECO:0000256" key="4">
    <source>
        <dbReference type="ARBA" id="ARBA00023136"/>
    </source>
</evidence>
<feature type="transmembrane region" description="Helical" evidence="6">
    <location>
        <begin position="339"/>
        <end position="358"/>
    </location>
</feature>
<feature type="transmembrane region" description="Helical" evidence="6">
    <location>
        <begin position="522"/>
        <end position="541"/>
    </location>
</feature>
<feature type="transmembrane region" description="Helical" evidence="6">
    <location>
        <begin position="493"/>
        <end position="515"/>
    </location>
</feature>
<feature type="transmembrane region" description="Helical" evidence="6">
    <location>
        <begin position="423"/>
        <end position="442"/>
    </location>
</feature>
<accession>A0A7S3Q1A7</accession>
<feature type="transmembrane region" description="Helical" evidence="6">
    <location>
        <begin position="222"/>
        <end position="246"/>
    </location>
</feature>
<dbReference type="Pfam" id="PF00916">
    <property type="entry name" value="Sulfate_transp"/>
    <property type="match status" value="1"/>
</dbReference>
<reference evidence="8" key="1">
    <citation type="submission" date="2021-01" db="EMBL/GenBank/DDBJ databases">
        <authorList>
            <person name="Corre E."/>
            <person name="Pelletier E."/>
            <person name="Niang G."/>
            <person name="Scheremetjew M."/>
            <person name="Finn R."/>
            <person name="Kale V."/>
            <person name="Holt S."/>
            <person name="Cochrane G."/>
            <person name="Meng A."/>
            <person name="Brown T."/>
            <person name="Cohen L."/>
        </authorList>
    </citation>
    <scope>NUCLEOTIDE SEQUENCE</scope>
    <source>
        <strain evidence="8">MM31A-1</strain>
    </source>
</reference>
<name>A0A7S3Q1A7_9STRA</name>
<evidence type="ECO:0000256" key="2">
    <source>
        <dbReference type="ARBA" id="ARBA00022692"/>
    </source>
</evidence>
<feature type="compositionally biased region" description="Low complexity" evidence="5">
    <location>
        <begin position="35"/>
        <end position="45"/>
    </location>
</feature>
<dbReference type="CDD" id="cd07042">
    <property type="entry name" value="STAS_SulP_like_sulfate_transporter"/>
    <property type="match status" value="1"/>
</dbReference>
<evidence type="ECO:0000256" key="3">
    <source>
        <dbReference type="ARBA" id="ARBA00022989"/>
    </source>
</evidence>
<dbReference type="InterPro" id="IPR002645">
    <property type="entry name" value="STAS_dom"/>
</dbReference>
<sequence>MANDDNDSRDLEEGSIRSSVSSLKEMDSNLGAVSNDNDTNINDNDGQMSALTANSATLRNRRQNQEGVRQKASVGVPSSVTASTHRKHLLRIKQDCSNGERTFHRVHDPLEEDTISLGGSHNGSGPEIWFEKHVSSVKEVCKNRTFGQWAESLIPIVAWIKTYRWKKNFITDLIAGLTVGFMIVPQSMSYAKLAGLPVEFGLYSSLTPLYAYAMFGSSRQLAVGPVALVSLLLNTGLTLVLDNAGITRENTPDAEYDALYATMAIQTSFLVGICYILMGIFRLGFVTIFLSHAVVSGFTSAAAIIIGLSQIKYVFGYDIPSDKALHKMIRNIFASIDQFNWRTFVLGGTSIFFLLGLKKLARKYPIKFKWARAAGPLVLTLVTIVLQWTADLESQGIPIVKEIPSGFPNFSGTTAVKTLGDNFGKLAVLVLSIVIVGFMESIAIAKQLSTKNNYEIDASKELLGLGTANLMAGLFNGYPLTGSFSRSAVNNDAGATSGISAIVTATLVGLTLLFLTPVFELLALPVLAAIVISGVVSLVDYEEAIYLWKVHKFDFGVWSMAFLGTLFLGVELGLGIAVGISLLLVIFESAYPHTAVLGRLPGTTEYRNIKNYSQAERYEGIVIARIDAPIYFANTHNIREKISKYEKSAVNEYIKNDAKRLNGVSTKATAGGESGSVDGEIGADAKSTKAVKFIIIEFSAVAHIDTSGLHTIQDLTKHCSDNKIQLCITNPNRRVMERLVTSGVADDIGREHIFVSTHDAVDFCLNELDRDDTKGGSDKNIYQFFSQDAAGTARSAMPSEMATLVDNEIAEEQDHGDA</sequence>
<evidence type="ECO:0000259" key="7">
    <source>
        <dbReference type="PROSITE" id="PS50801"/>
    </source>
</evidence>
<proteinExistence type="predicted"/>
<dbReference type="AlphaFoldDB" id="A0A7S3Q1A7"/>
<dbReference type="PROSITE" id="PS50801">
    <property type="entry name" value="STAS"/>
    <property type="match status" value="1"/>
</dbReference>
<feature type="transmembrane region" description="Helical" evidence="6">
    <location>
        <begin position="169"/>
        <end position="188"/>
    </location>
</feature>
<feature type="region of interest" description="Disordered" evidence="5">
    <location>
        <begin position="1"/>
        <end position="48"/>
    </location>
</feature>
<gene>
    <name evidence="8" type="ORF">CDEB00056_LOCUS7483</name>
</gene>